<dbReference type="PaxDb" id="6945-B7PBS8"/>
<comment type="subcellular location">
    <subcellularLocation>
        <location evidence="3">Endoplasmic reticulum membrane</location>
    </subcellularLocation>
</comment>
<proteinExistence type="inferred from homology"/>
<dbReference type="Pfam" id="PF00067">
    <property type="entry name" value="p450"/>
    <property type="match status" value="1"/>
</dbReference>
<evidence type="ECO:0000256" key="1">
    <source>
        <dbReference type="ARBA" id="ARBA00001971"/>
    </source>
</evidence>
<organism>
    <name type="scientific">Ixodes scapularis</name>
    <name type="common">Black-legged tick</name>
    <name type="synonym">Deer tick</name>
    <dbReference type="NCBI Taxonomy" id="6945"/>
    <lineage>
        <taxon>Eukaryota</taxon>
        <taxon>Metazoa</taxon>
        <taxon>Ecdysozoa</taxon>
        <taxon>Arthropoda</taxon>
        <taxon>Chelicerata</taxon>
        <taxon>Arachnida</taxon>
        <taxon>Acari</taxon>
        <taxon>Parasitiformes</taxon>
        <taxon>Ixodida</taxon>
        <taxon>Ixodoidea</taxon>
        <taxon>Ixodidae</taxon>
        <taxon>Ixodinae</taxon>
        <taxon>Ixodes</taxon>
    </lineage>
</organism>
<accession>B7PBS8</accession>
<comment type="cofactor">
    <cofactor evidence="1 11">
        <name>heme</name>
        <dbReference type="ChEBI" id="CHEBI:30413"/>
    </cofactor>
</comment>
<dbReference type="InterPro" id="IPR050196">
    <property type="entry name" value="Cytochrome_P450_Monoox"/>
</dbReference>
<feature type="binding site" description="axial binding residue" evidence="11">
    <location>
        <position position="90"/>
    </location>
    <ligand>
        <name>heme</name>
        <dbReference type="ChEBI" id="CHEBI:30413"/>
    </ligand>
    <ligandPart>
        <name>Fe</name>
        <dbReference type="ChEBI" id="CHEBI:18248"/>
    </ligandPart>
</feature>
<evidence type="ECO:0000256" key="12">
    <source>
        <dbReference type="RuleBase" id="RU000461"/>
    </source>
</evidence>
<dbReference type="EMBL" id="ABJB011131310">
    <property type="status" value="NOT_ANNOTATED_CDS"/>
    <property type="molecule type" value="Genomic_DNA"/>
</dbReference>
<name>B7PBS8_IXOSC</name>
<dbReference type="OrthoDB" id="1470350at2759"/>
<dbReference type="InterPro" id="IPR017972">
    <property type="entry name" value="Cyt_P450_CS"/>
</dbReference>
<keyword evidence="9 12" id="KW-0503">Monooxygenase</keyword>
<keyword evidence="10" id="KW-0472">Membrane</keyword>
<sequence>MEYLECCVKESLRLYPSFPSVARVLDQELVFDGHRIPKGVMVTVDIFSLHRNPTCFEDPEKFIPERFMAEENKTLRPFSYIPFSGGAKSCLGMRFFLLLWQRFAMLEMKLLLAKVLCKCEIMATTPFEDLKIKYEVIIKASGGHPISIRRRTEFISCDQ</sequence>
<evidence type="ECO:0000256" key="9">
    <source>
        <dbReference type="ARBA" id="ARBA00023033"/>
    </source>
</evidence>
<evidence type="ECO:0000256" key="11">
    <source>
        <dbReference type="PIRSR" id="PIRSR602403-1"/>
    </source>
</evidence>
<dbReference type="VEuPathDB" id="VectorBase:ISCI002003"/>
<protein>
    <submittedName>
        <fullName evidence="13 14">Cytochrome P450, putative</fullName>
        <ecNumber evidence="13">1.14.14.1</ecNumber>
    </submittedName>
</protein>
<dbReference type="GO" id="GO:0016712">
    <property type="term" value="F:oxidoreductase activity, acting on paired donors, with incorporation or reduction of molecular oxygen, reduced flavin or flavoprotein as one donor, and incorporation of one atom of oxygen"/>
    <property type="evidence" value="ECO:0007669"/>
    <property type="project" value="UniProtKB-EC"/>
</dbReference>
<evidence type="ECO:0000313" key="13">
    <source>
        <dbReference type="EMBL" id="EEC04050.1"/>
    </source>
</evidence>
<dbReference type="GO" id="GO:0005789">
    <property type="term" value="C:endoplasmic reticulum membrane"/>
    <property type="evidence" value="ECO:0007669"/>
    <property type="project" value="UniProtKB-SubCell"/>
</dbReference>
<gene>
    <name evidence="13" type="ORF">IscW_ISCW002003</name>
</gene>
<dbReference type="VEuPathDB" id="VectorBase:ISCW002003"/>
<evidence type="ECO:0000313" key="14">
    <source>
        <dbReference type="EnsemblMetazoa" id="ISCW002003-PA"/>
    </source>
</evidence>
<keyword evidence="5 11" id="KW-0349">Heme</keyword>
<dbReference type="InterPro" id="IPR036396">
    <property type="entry name" value="Cyt_P450_sf"/>
</dbReference>
<evidence type="ECO:0000256" key="8">
    <source>
        <dbReference type="ARBA" id="ARBA00023004"/>
    </source>
</evidence>
<evidence type="ECO:0000256" key="2">
    <source>
        <dbReference type="ARBA" id="ARBA00003690"/>
    </source>
</evidence>
<evidence type="ECO:0000313" key="15">
    <source>
        <dbReference type="Proteomes" id="UP000001555"/>
    </source>
</evidence>
<comment type="similarity">
    <text evidence="4 12">Belongs to the cytochrome P450 family.</text>
</comment>
<dbReference type="EMBL" id="DS679036">
    <property type="protein sequence ID" value="EEC04050.1"/>
    <property type="molecule type" value="Genomic_DNA"/>
</dbReference>
<dbReference type="HOGENOM" id="CLU_001570_5_7_1"/>
<dbReference type="GO" id="GO:0020037">
    <property type="term" value="F:heme binding"/>
    <property type="evidence" value="ECO:0007669"/>
    <property type="project" value="InterPro"/>
</dbReference>
<dbReference type="Proteomes" id="UP000001555">
    <property type="component" value="Unassembled WGS sequence"/>
</dbReference>
<evidence type="ECO:0000256" key="5">
    <source>
        <dbReference type="ARBA" id="ARBA00022617"/>
    </source>
</evidence>
<dbReference type="InterPro" id="IPR002403">
    <property type="entry name" value="Cyt_P450_E_grp-IV"/>
</dbReference>
<dbReference type="VEuPathDB" id="VectorBase:ISCP_038163"/>
<evidence type="ECO:0000256" key="6">
    <source>
        <dbReference type="ARBA" id="ARBA00022723"/>
    </source>
</evidence>
<dbReference type="Gene3D" id="1.10.630.10">
    <property type="entry name" value="Cytochrome P450"/>
    <property type="match status" value="1"/>
</dbReference>
<evidence type="ECO:0000256" key="4">
    <source>
        <dbReference type="ARBA" id="ARBA00010617"/>
    </source>
</evidence>
<comment type="function">
    <text evidence="2">May be involved in the metabolism of insect hormones and in the breakdown of synthetic insecticides.</text>
</comment>
<reference evidence="13 15" key="1">
    <citation type="submission" date="2008-03" db="EMBL/GenBank/DDBJ databases">
        <title>Annotation of Ixodes scapularis.</title>
        <authorList>
            <consortium name="Ixodes scapularis Genome Project Consortium"/>
            <person name="Caler E."/>
            <person name="Hannick L.I."/>
            <person name="Bidwell S."/>
            <person name="Joardar V."/>
            <person name="Thiagarajan M."/>
            <person name="Amedeo P."/>
            <person name="Galinsky K.J."/>
            <person name="Schobel S."/>
            <person name="Inman J."/>
            <person name="Hostetler J."/>
            <person name="Miller J."/>
            <person name="Hammond M."/>
            <person name="Megy K."/>
            <person name="Lawson D."/>
            <person name="Kodira C."/>
            <person name="Sutton G."/>
            <person name="Meyer J."/>
            <person name="Hill C.A."/>
            <person name="Birren B."/>
            <person name="Nene V."/>
            <person name="Collins F."/>
            <person name="Alarcon-Chaidez F."/>
            <person name="Wikel S."/>
            <person name="Strausberg R."/>
        </authorList>
    </citation>
    <scope>NUCLEOTIDE SEQUENCE [LARGE SCALE GENOMIC DNA]</scope>
    <source>
        <strain evidence="15">Wikel</strain>
        <strain evidence="13">Wikel colony</strain>
    </source>
</reference>
<dbReference type="InterPro" id="IPR001128">
    <property type="entry name" value="Cyt_P450"/>
</dbReference>
<dbReference type="PANTHER" id="PTHR24291">
    <property type="entry name" value="CYTOCHROME P450 FAMILY 4"/>
    <property type="match status" value="1"/>
</dbReference>
<keyword evidence="12 13" id="KW-0560">Oxidoreductase</keyword>
<keyword evidence="8 11" id="KW-0408">Iron</keyword>
<keyword evidence="6 11" id="KW-0479">Metal-binding</keyword>
<keyword evidence="15" id="KW-1185">Reference proteome</keyword>
<dbReference type="PANTHER" id="PTHR24291:SF189">
    <property type="entry name" value="CYTOCHROME P450 4C3-RELATED"/>
    <property type="match status" value="1"/>
</dbReference>
<dbReference type="SUPFAM" id="SSF48264">
    <property type="entry name" value="Cytochrome P450"/>
    <property type="match status" value="1"/>
</dbReference>
<dbReference type="EnsemblMetazoa" id="ISCW002003-RA">
    <property type="protein sequence ID" value="ISCW002003-PA"/>
    <property type="gene ID" value="ISCW002003"/>
</dbReference>
<dbReference type="GO" id="GO:0005506">
    <property type="term" value="F:iron ion binding"/>
    <property type="evidence" value="ECO:0007669"/>
    <property type="project" value="InterPro"/>
</dbReference>
<dbReference type="PROSITE" id="PS00086">
    <property type="entry name" value="CYTOCHROME_P450"/>
    <property type="match status" value="1"/>
</dbReference>
<dbReference type="InParanoid" id="B7PBS8"/>
<dbReference type="PRINTS" id="PR00465">
    <property type="entry name" value="EP450IV"/>
</dbReference>
<evidence type="ECO:0000256" key="3">
    <source>
        <dbReference type="ARBA" id="ARBA00004586"/>
    </source>
</evidence>
<dbReference type="EC" id="1.14.14.1" evidence="13"/>
<dbReference type="STRING" id="6945.B7PBS8"/>
<keyword evidence="7" id="KW-0256">Endoplasmic reticulum</keyword>
<reference evidence="14" key="2">
    <citation type="submission" date="2020-05" db="UniProtKB">
        <authorList>
            <consortium name="EnsemblMetazoa"/>
        </authorList>
    </citation>
    <scope>IDENTIFICATION</scope>
    <source>
        <strain evidence="14">wikel</strain>
    </source>
</reference>
<dbReference type="AlphaFoldDB" id="B7PBS8"/>
<evidence type="ECO:0000256" key="10">
    <source>
        <dbReference type="ARBA" id="ARBA00023136"/>
    </source>
</evidence>
<evidence type="ECO:0000256" key="7">
    <source>
        <dbReference type="ARBA" id="ARBA00022824"/>
    </source>
</evidence>